<keyword evidence="2" id="KW-0597">Phosphoprotein</keyword>
<dbReference type="InterPro" id="IPR011009">
    <property type="entry name" value="Kinase-like_dom_sf"/>
</dbReference>
<comment type="caution">
    <text evidence="16">The sequence shown here is derived from an EMBL/GenBank/DDBJ whole genome shotgun (WGS) entry which is preliminary data.</text>
</comment>
<keyword evidence="4" id="KW-0677">Repeat</keyword>
<dbReference type="InterPro" id="IPR019749">
    <property type="entry name" value="Band_41_domain"/>
</dbReference>
<evidence type="ECO:0000256" key="8">
    <source>
        <dbReference type="ARBA" id="ARBA00022999"/>
    </source>
</evidence>
<evidence type="ECO:0000259" key="14">
    <source>
        <dbReference type="PROSITE" id="PS50011"/>
    </source>
</evidence>
<comment type="catalytic activity">
    <reaction evidence="10">
        <text>L-tyrosyl-[protein] + ATP = O-phospho-L-tyrosyl-[protein] + ADP + H(+)</text>
        <dbReference type="Rhea" id="RHEA:10596"/>
        <dbReference type="Rhea" id="RHEA-COMP:10136"/>
        <dbReference type="Rhea" id="RHEA-COMP:20101"/>
        <dbReference type="ChEBI" id="CHEBI:15378"/>
        <dbReference type="ChEBI" id="CHEBI:30616"/>
        <dbReference type="ChEBI" id="CHEBI:46858"/>
        <dbReference type="ChEBI" id="CHEBI:61978"/>
        <dbReference type="ChEBI" id="CHEBI:456216"/>
        <dbReference type="EC" id="2.7.10.2"/>
    </reaction>
</comment>
<dbReference type="PROSITE" id="PS50011">
    <property type="entry name" value="PROTEIN_KINASE_DOM"/>
    <property type="match status" value="2"/>
</dbReference>
<dbReference type="Pfam" id="PF07714">
    <property type="entry name" value="PK_Tyr_Ser-Thr"/>
    <property type="match status" value="2"/>
</dbReference>
<dbReference type="InterPro" id="IPR020635">
    <property type="entry name" value="Tyr_kinase_cat_dom"/>
</dbReference>
<feature type="domain" description="FERM" evidence="15">
    <location>
        <begin position="31"/>
        <end position="425"/>
    </location>
</feature>
<feature type="domain" description="Protein kinase" evidence="14">
    <location>
        <begin position="935"/>
        <end position="1220"/>
    </location>
</feature>
<dbReference type="FunFam" id="3.30.200.20:FF:000135">
    <property type="entry name" value="Tyrosine-protein kinase"/>
    <property type="match status" value="1"/>
</dbReference>
<evidence type="ECO:0000259" key="15">
    <source>
        <dbReference type="PROSITE" id="PS50057"/>
    </source>
</evidence>
<keyword evidence="5 12" id="KW-0547">Nucleotide-binding</keyword>
<evidence type="ECO:0000256" key="5">
    <source>
        <dbReference type="ARBA" id="ARBA00022741"/>
    </source>
</evidence>
<keyword evidence="7 12" id="KW-0067">ATP-binding</keyword>
<dbReference type="PANTHER" id="PTHR45807">
    <property type="entry name" value="TYROSINE-PROTEIN KINASE HOPSCOTCH"/>
    <property type="match status" value="1"/>
</dbReference>
<dbReference type="Proteomes" id="UP001239994">
    <property type="component" value="Unassembled WGS sequence"/>
</dbReference>
<evidence type="ECO:0000256" key="10">
    <source>
        <dbReference type="ARBA" id="ARBA00051245"/>
    </source>
</evidence>
<dbReference type="GO" id="GO:0060397">
    <property type="term" value="P:growth hormone receptor signaling pathway via JAK-STAT"/>
    <property type="evidence" value="ECO:0007669"/>
    <property type="project" value="TreeGrafter"/>
</dbReference>
<dbReference type="Pfam" id="PF21990">
    <property type="entry name" value="SH2_1"/>
    <property type="match status" value="2"/>
</dbReference>
<dbReference type="InterPro" id="IPR041046">
    <property type="entry name" value="FERM_F2"/>
</dbReference>
<dbReference type="InterPro" id="IPR001245">
    <property type="entry name" value="Ser-Thr/Tyr_kinase_cat_dom"/>
</dbReference>
<dbReference type="CDD" id="cd14473">
    <property type="entry name" value="FERM_B-lobe"/>
    <property type="match status" value="1"/>
</dbReference>
<dbReference type="InterPro" id="IPR000719">
    <property type="entry name" value="Prot_kinase_dom"/>
</dbReference>
<dbReference type="InterPro" id="IPR051286">
    <property type="entry name" value="JAK"/>
</dbReference>
<dbReference type="InterPro" id="IPR000980">
    <property type="entry name" value="SH2"/>
</dbReference>
<evidence type="ECO:0000256" key="11">
    <source>
        <dbReference type="PIRSR" id="PIRSR000636-1"/>
    </source>
</evidence>
<dbReference type="InterPro" id="IPR041381">
    <property type="entry name" value="JAK1-3/TYK2_PHL_dom"/>
</dbReference>
<dbReference type="InterPro" id="IPR000299">
    <property type="entry name" value="FERM_domain"/>
</dbReference>
<feature type="domain" description="Protein kinase" evidence="14">
    <location>
        <begin position="635"/>
        <end position="915"/>
    </location>
</feature>
<evidence type="ECO:0000256" key="13">
    <source>
        <dbReference type="PROSITE-ProRule" id="PRU10141"/>
    </source>
</evidence>
<sequence length="1228" mass="139776">CESEWRMSRRGCFKSATRETSTGLCEAPPGPGIHVYLFWTKSGDCYLNHQDGEVTAEELTIQAAEAVGITPVCHALFALYDPEACCWYSPNHKFNAESKLRLILHFRMRFYFRNWHGLSEKEPTVVRYALRSGSEQSSVPLLEITSLEYLFAQAKCDFVNDVAALEDVQGEEERSSFKNESLGLAVLHLSHKALQSGSSLQEVARHTSFLRCIPRSFSHHIARDNVLTKFRIRRVFSEFVRSFQQHTVGQGRLGPQEVMYKYLSTLERLAPRFGTETFSIFHLVLRPHGDGSGSYLNASRMQEPAEAEGVCGLPSHELTVSGTKGIHWRKLLPQRAQENSYLGNDYLDNRKHRGQQVRQQEMDTVEELKHFCDFPEISHIAIMGTNVCISRQDNYAMDLRLRSSLDARSLVSLLDGYFRLTADAHHYLCHEVAPPRVVLSEANGLHGPILYGCDEFVLQKLKKEAADAGAFVVRWSVVDYRRIILAVLSRTEVLIISRRSFMLLSTKKRIGSHSLKNTLKTHTLWVFCGFHCLKPQDGRSPTHKQFRIMQTNSMFTLEGWGREFSSVKELTDNLKTFVLKSGQDCFTVKKCCLPRPAELSNLLVMRHGMSSSAKPVSETLNLCQLRFHQIKDKEITQEQHLGRGTRTNIYSGHLMVHGGTEDDEDEWNNNHSKSKGIRVVLKILDQSHKDIALAFFETASLMSQVSHCHLVFVHGVSVKGSENIMVEEFVEFGPLDVFLHKEKARVTPQWKFTVAKQLASALCYLETKRLVHGNVCAKNILVVRKGLEENTFPFVKLSDPGIALTALSRGERVERIPWIAPECVPCGALLGSAADKWSFGATLLEICNNGDLAMSGSTLPEKERFYETQSRLAVPSSQELASFISMCLTYDPATRPSFRTILRELTEIQIKNPDISSDCEALPDRDPSIFLKRHLKKIRDLGEGHFGKVMLYVYDPANDGTGEYVALKTLKQEGGNHLHDSWMKEIEILKSLYHNNIVKYKGCCSELGGQVVQLIMEYLPLGSLREYLPKHRLGVAQSLLFAQQICQGMDYLHSKRYIHRDLAARNVLVENEGVVKIGDFGLTKYIPEGEIYYRVREDGDSPVFWYAIECLKESKFSFSSDVWSFGVTLYEILTLCDHRQSPPMKYVEMMGMVQGQMTVMKLINLLEKHRRLPCPRDCPHEVYMLMEQCWDFTPVHRPTFRSLAECLEDVRRTYEQQPTVCLAQVNQH</sequence>
<dbReference type="GO" id="GO:0005829">
    <property type="term" value="C:cytosol"/>
    <property type="evidence" value="ECO:0007669"/>
    <property type="project" value="TreeGrafter"/>
</dbReference>
<evidence type="ECO:0000256" key="9">
    <source>
        <dbReference type="ARBA" id="ARBA00023137"/>
    </source>
</evidence>
<dbReference type="SUPFAM" id="SSF50729">
    <property type="entry name" value="PH domain-like"/>
    <property type="match status" value="1"/>
</dbReference>
<feature type="binding site" evidence="12 13">
    <location>
        <position position="968"/>
    </location>
    <ligand>
        <name>ATP</name>
        <dbReference type="ChEBI" id="CHEBI:30616"/>
    </ligand>
</feature>
<protein>
    <recommendedName>
        <fullName evidence="1">non-specific protein-tyrosine kinase</fullName>
        <ecNumber evidence="1">2.7.10.2</ecNumber>
    </recommendedName>
</protein>
<dbReference type="SUPFAM" id="SSF56112">
    <property type="entry name" value="Protein kinase-like (PK-like)"/>
    <property type="match status" value="2"/>
</dbReference>
<dbReference type="GO" id="GO:0016020">
    <property type="term" value="C:membrane"/>
    <property type="evidence" value="ECO:0007669"/>
    <property type="project" value="InterPro"/>
</dbReference>
<evidence type="ECO:0000313" key="17">
    <source>
        <dbReference type="Proteomes" id="UP001239994"/>
    </source>
</evidence>
<dbReference type="PROSITE" id="PS00107">
    <property type="entry name" value="PROTEIN_KINASE_ATP"/>
    <property type="match status" value="1"/>
</dbReference>
<dbReference type="EC" id="2.7.10.2" evidence="1"/>
<dbReference type="PRINTS" id="PR01823">
    <property type="entry name" value="JANUSKINASE"/>
</dbReference>
<dbReference type="PIRSF" id="PIRSF000636">
    <property type="entry name" value="TyrPK_Jak"/>
    <property type="match status" value="1"/>
</dbReference>
<keyword evidence="6" id="KW-0418">Kinase</keyword>
<dbReference type="PROSITE" id="PS00109">
    <property type="entry name" value="PROTEIN_KINASE_TYR"/>
    <property type="match status" value="1"/>
</dbReference>
<evidence type="ECO:0000256" key="6">
    <source>
        <dbReference type="ARBA" id="ARBA00022777"/>
    </source>
</evidence>
<evidence type="ECO:0000256" key="1">
    <source>
        <dbReference type="ARBA" id="ARBA00011903"/>
    </source>
</evidence>
<feature type="non-terminal residue" evidence="16">
    <location>
        <position position="1228"/>
    </location>
</feature>
<dbReference type="PRINTS" id="PR00109">
    <property type="entry name" value="TYRKINASE"/>
</dbReference>
<dbReference type="Pfam" id="PF18379">
    <property type="entry name" value="FERM_F1"/>
    <property type="match status" value="1"/>
</dbReference>
<dbReference type="GO" id="GO:0004715">
    <property type="term" value="F:non-membrane spanning protein tyrosine kinase activity"/>
    <property type="evidence" value="ECO:0007669"/>
    <property type="project" value="UniProtKB-EC"/>
</dbReference>
<dbReference type="Gene3D" id="3.30.200.20">
    <property type="entry name" value="Phosphorylase Kinase, domain 1"/>
    <property type="match status" value="2"/>
</dbReference>
<feature type="active site" description="Proton acceptor" evidence="11">
    <location>
        <position position="1061"/>
    </location>
</feature>
<dbReference type="GO" id="GO:0030154">
    <property type="term" value="P:cell differentiation"/>
    <property type="evidence" value="ECO:0007669"/>
    <property type="project" value="TreeGrafter"/>
</dbReference>
<evidence type="ECO:0000256" key="3">
    <source>
        <dbReference type="ARBA" id="ARBA00022679"/>
    </source>
</evidence>
<dbReference type="EMBL" id="JAROKS010000003">
    <property type="protein sequence ID" value="KAK1805284.1"/>
    <property type="molecule type" value="Genomic_DNA"/>
</dbReference>
<name>A0AAD8ZU12_9TELE</name>
<keyword evidence="17" id="KW-1185">Reference proteome</keyword>
<evidence type="ECO:0000256" key="12">
    <source>
        <dbReference type="PIRSR" id="PIRSR000636-2"/>
    </source>
</evidence>
<keyword evidence="9" id="KW-0829">Tyrosine-protein kinase</keyword>
<dbReference type="InterPro" id="IPR016251">
    <property type="entry name" value="Tyr_kinase_non-rcpt_Jak/Tyk2"/>
</dbReference>
<dbReference type="Pfam" id="PF17887">
    <property type="entry name" value="Jak1_Phl"/>
    <property type="match status" value="1"/>
</dbReference>
<reference evidence="16" key="1">
    <citation type="submission" date="2023-03" db="EMBL/GenBank/DDBJ databases">
        <title>Electrophorus voltai genome.</title>
        <authorList>
            <person name="Bian C."/>
        </authorList>
    </citation>
    <scope>NUCLEOTIDE SEQUENCE</scope>
    <source>
        <strain evidence="16">CB-2022</strain>
        <tissue evidence="16">Muscle</tissue>
    </source>
</reference>
<dbReference type="GO" id="GO:0019221">
    <property type="term" value="P:cytokine-mediated signaling pathway"/>
    <property type="evidence" value="ECO:0007669"/>
    <property type="project" value="TreeGrafter"/>
</dbReference>
<proteinExistence type="predicted"/>
<gene>
    <name evidence="16" type="ORF">P4O66_019620</name>
</gene>
<evidence type="ECO:0000313" key="16">
    <source>
        <dbReference type="EMBL" id="KAK1805284.1"/>
    </source>
</evidence>
<evidence type="ECO:0000256" key="2">
    <source>
        <dbReference type="ARBA" id="ARBA00022553"/>
    </source>
</evidence>
<dbReference type="PANTHER" id="PTHR45807:SF6">
    <property type="entry name" value="NON-RECEPTOR TYROSINE-PROTEIN KINASE TYK2"/>
    <property type="match status" value="1"/>
</dbReference>
<dbReference type="GO" id="GO:0035556">
    <property type="term" value="P:intracellular signal transduction"/>
    <property type="evidence" value="ECO:0007669"/>
    <property type="project" value="InterPro"/>
</dbReference>
<organism evidence="16 17">
    <name type="scientific">Electrophorus voltai</name>
    <dbReference type="NCBI Taxonomy" id="2609070"/>
    <lineage>
        <taxon>Eukaryota</taxon>
        <taxon>Metazoa</taxon>
        <taxon>Chordata</taxon>
        <taxon>Craniata</taxon>
        <taxon>Vertebrata</taxon>
        <taxon>Euteleostomi</taxon>
        <taxon>Actinopterygii</taxon>
        <taxon>Neopterygii</taxon>
        <taxon>Teleostei</taxon>
        <taxon>Ostariophysi</taxon>
        <taxon>Gymnotiformes</taxon>
        <taxon>Gymnotoidei</taxon>
        <taxon>Gymnotidae</taxon>
        <taxon>Electrophorus</taxon>
    </lineage>
</organism>
<dbReference type="InterPro" id="IPR035963">
    <property type="entry name" value="FERM_2"/>
</dbReference>
<evidence type="ECO:0000256" key="4">
    <source>
        <dbReference type="ARBA" id="ARBA00022737"/>
    </source>
</evidence>
<dbReference type="FunFam" id="1.10.510.10:FF:000114">
    <property type="entry name" value="Tyrosine-protein kinase JAK2"/>
    <property type="match status" value="1"/>
</dbReference>
<dbReference type="InterPro" id="IPR017441">
    <property type="entry name" value="Protein_kinase_ATP_BS"/>
</dbReference>
<dbReference type="GO" id="GO:0005524">
    <property type="term" value="F:ATP binding"/>
    <property type="evidence" value="ECO:0007669"/>
    <property type="project" value="UniProtKB-UniRule"/>
</dbReference>
<evidence type="ECO:0000256" key="7">
    <source>
        <dbReference type="ARBA" id="ARBA00022840"/>
    </source>
</evidence>
<dbReference type="InterPro" id="IPR008266">
    <property type="entry name" value="Tyr_kinase_AS"/>
</dbReference>
<dbReference type="PROSITE" id="PS50057">
    <property type="entry name" value="FERM_3"/>
    <property type="match status" value="1"/>
</dbReference>
<feature type="binding site" evidence="12">
    <location>
        <begin position="941"/>
        <end position="949"/>
    </location>
    <ligand>
        <name>ATP</name>
        <dbReference type="ChEBI" id="CHEBI:30616"/>
    </ligand>
</feature>
<dbReference type="InterPro" id="IPR041155">
    <property type="entry name" value="FERM_F1"/>
</dbReference>
<dbReference type="InterPro" id="IPR019748">
    <property type="entry name" value="FERM_central"/>
</dbReference>
<dbReference type="AlphaFoldDB" id="A0AAD8ZU12"/>
<accession>A0AAD8ZU12</accession>
<dbReference type="SMART" id="SM00295">
    <property type="entry name" value="B41"/>
    <property type="match status" value="1"/>
</dbReference>
<keyword evidence="8" id="KW-0727">SH2 domain</keyword>
<keyword evidence="3" id="KW-0808">Transferase</keyword>
<dbReference type="SMART" id="SM00219">
    <property type="entry name" value="TyrKc"/>
    <property type="match status" value="2"/>
</dbReference>
<dbReference type="Pfam" id="PF18377">
    <property type="entry name" value="FERM_F2"/>
    <property type="match status" value="1"/>
</dbReference>
<dbReference type="GO" id="GO:0005131">
    <property type="term" value="F:growth hormone receptor binding"/>
    <property type="evidence" value="ECO:0007669"/>
    <property type="project" value="TreeGrafter"/>
</dbReference>
<dbReference type="Gene3D" id="1.10.510.10">
    <property type="entry name" value="Transferase(Phosphotransferase) domain 1"/>
    <property type="match status" value="2"/>
</dbReference>
<dbReference type="SUPFAM" id="SSF47031">
    <property type="entry name" value="Second domain of FERM"/>
    <property type="match status" value="1"/>
</dbReference>